<organism evidence="2 3">
    <name type="scientific">Aspergillus felis</name>
    <dbReference type="NCBI Taxonomy" id="1287682"/>
    <lineage>
        <taxon>Eukaryota</taxon>
        <taxon>Fungi</taxon>
        <taxon>Dikarya</taxon>
        <taxon>Ascomycota</taxon>
        <taxon>Pezizomycotina</taxon>
        <taxon>Eurotiomycetes</taxon>
        <taxon>Eurotiomycetidae</taxon>
        <taxon>Eurotiales</taxon>
        <taxon>Aspergillaceae</taxon>
        <taxon>Aspergillus</taxon>
        <taxon>Aspergillus subgen. Fumigati</taxon>
    </lineage>
</organism>
<protein>
    <submittedName>
        <fullName evidence="2">Uncharacterized protein</fullName>
    </submittedName>
</protein>
<name>A0A8H6VAV7_9EURO</name>
<feature type="compositionally biased region" description="Polar residues" evidence="1">
    <location>
        <begin position="344"/>
        <end position="373"/>
    </location>
</feature>
<dbReference type="Proteomes" id="UP000641853">
    <property type="component" value="Unassembled WGS sequence"/>
</dbReference>
<dbReference type="AlphaFoldDB" id="A0A8H6VAV7"/>
<feature type="region of interest" description="Disordered" evidence="1">
    <location>
        <begin position="1"/>
        <end position="41"/>
    </location>
</feature>
<dbReference type="EMBL" id="JACBAG010001844">
    <property type="protein sequence ID" value="KAF7180230.1"/>
    <property type="molecule type" value="Genomic_DNA"/>
</dbReference>
<feature type="region of interest" description="Disordered" evidence="1">
    <location>
        <begin position="97"/>
        <end position="150"/>
    </location>
</feature>
<feature type="compositionally biased region" description="Polar residues" evidence="1">
    <location>
        <begin position="165"/>
        <end position="176"/>
    </location>
</feature>
<gene>
    <name evidence="2" type="ORF">CNMCM7691_009397</name>
</gene>
<feature type="compositionally biased region" description="Low complexity" evidence="1">
    <location>
        <begin position="117"/>
        <end position="134"/>
    </location>
</feature>
<sequence length="701" mass="78388">MKEDKPLPPLPQEAFARTGLLERERELARMPSRDRLSERCPRRAEQRIIDVQREAQPKLELYPLPHKPSPEHFAALDRAIMRAVLQPRPLSIHHERAPSVKADRQGASTLSNSPLCTTGTPARTPTGTRSGTGAEASHDLPVTKPTLETEPSRKVHFLAPELVSSSARTQQTSAVANQRGRRKRKSSGVDNLWVSLIQQMNRIVQFSSSRKTRLIAPSHSVRTPSHASTASRQASSPPPAYTQVRSATEEFTRLLPAGMVPSLPDRTTNLALPQALVSASKSTIDTMTRMQRVFSVVVGESMPIATIQRLRTEDELLLQGVIQKLKATLLESLSRGSEMKQLLPSDTMSESELSGGPDTSPTLSEESSVASFQLPDSSTTVRIRSVYELETITDEEPCMPGYPTLCKDHSDSCYPQRHDNIILSILRQLDSLDDLFAMATINRTAYRVFKAYEISLIHDCLWKMSPAAWEHCEITDRVYASETQPGGQNLHVSLYLRHYRQDLHIVAQFKTLLLYYCRNVLRRESYSALLDPCSTRSKELDDAIWRVWTFCDLFAAWKERDDDLTGQISWLQGNPAPQRPLGSPDAGDFRSVLFDPPRGFAEGNRGGLTPAQLRDMVEIWTAMASLLDFLRKETDRARRFGIFAGIGGGRVDSGSEKLLLSPSLSFVPPSLPPPYMFQADMSLFKQKVGLTTYLPSVQPRY</sequence>
<evidence type="ECO:0000256" key="1">
    <source>
        <dbReference type="SAM" id="MobiDB-lite"/>
    </source>
</evidence>
<reference evidence="2" key="1">
    <citation type="submission" date="2020-06" db="EMBL/GenBank/DDBJ databases">
        <title>Draft genome sequences of strains closely related to Aspergillus parafelis and Aspergillus hiratsukae.</title>
        <authorList>
            <person name="Dos Santos R.A.C."/>
            <person name="Rivero-Menendez O."/>
            <person name="Steenwyk J.L."/>
            <person name="Mead M.E."/>
            <person name="Goldman G.H."/>
            <person name="Alastruey-Izquierdo A."/>
            <person name="Rokas A."/>
        </authorList>
    </citation>
    <scope>NUCLEOTIDE SEQUENCE</scope>
    <source>
        <strain evidence="2">CNM-CM7691</strain>
    </source>
</reference>
<evidence type="ECO:0000313" key="2">
    <source>
        <dbReference type="EMBL" id="KAF7180230.1"/>
    </source>
</evidence>
<feature type="compositionally biased region" description="Polar residues" evidence="1">
    <location>
        <begin position="106"/>
        <end position="116"/>
    </location>
</feature>
<proteinExistence type="predicted"/>
<feature type="compositionally biased region" description="Basic and acidic residues" evidence="1">
    <location>
        <begin position="20"/>
        <end position="41"/>
    </location>
</feature>
<feature type="region of interest" description="Disordered" evidence="1">
    <location>
        <begin position="209"/>
        <end position="240"/>
    </location>
</feature>
<keyword evidence="3" id="KW-1185">Reference proteome</keyword>
<feature type="compositionally biased region" description="Polar residues" evidence="1">
    <location>
        <begin position="220"/>
        <end position="235"/>
    </location>
</feature>
<feature type="region of interest" description="Disordered" evidence="1">
    <location>
        <begin position="340"/>
        <end position="373"/>
    </location>
</feature>
<accession>A0A8H6VAV7</accession>
<evidence type="ECO:0000313" key="3">
    <source>
        <dbReference type="Proteomes" id="UP000641853"/>
    </source>
</evidence>
<feature type="region of interest" description="Disordered" evidence="1">
    <location>
        <begin position="165"/>
        <end position="188"/>
    </location>
</feature>
<comment type="caution">
    <text evidence="2">The sequence shown here is derived from an EMBL/GenBank/DDBJ whole genome shotgun (WGS) entry which is preliminary data.</text>
</comment>